<evidence type="ECO:0000313" key="3">
    <source>
        <dbReference type="Proteomes" id="UP000324853"/>
    </source>
</evidence>
<dbReference type="OrthoDB" id="9791620at2"/>
<organism evidence="2 3">
    <name type="scientific">Bradyrhizobium cytisi</name>
    <dbReference type="NCBI Taxonomy" id="515489"/>
    <lineage>
        <taxon>Bacteria</taxon>
        <taxon>Pseudomonadati</taxon>
        <taxon>Pseudomonadota</taxon>
        <taxon>Alphaproteobacteria</taxon>
        <taxon>Hyphomicrobiales</taxon>
        <taxon>Nitrobacteraceae</taxon>
        <taxon>Bradyrhizobium</taxon>
    </lineage>
</organism>
<name>A0A5S4WNL8_9BRAD</name>
<reference evidence="2 3" key="1">
    <citation type="submission" date="2019-08" db="EMBL/GenBank/DDBJ databases">
        <title>Bradyrhizobium hipponensis sp. nov., a rhizobium isolated from a Lupinus angustifolius root nodule in Tunisia.</title>
        <authorList>
            <person name="Off K."/>
            <person name="Rejili M."/>
            <person name="Mars M."/>
            <person name="Brachmann A."/>
            <person name="Marin M."/>
        </authorList>
    </citation>
    <scope>NUCLEOTIDE SEQUENCE [LARGE SCALE GENOMIC DNA]</scope>
    <source>
        <strain evidence="2 3">CTAW11</strain>
    </source>
</reference>
<protein>
    <submittedName>
        <fullName evidence="2">ATP-binding protein</fullName>
    </submittedName>
</protein>
<keyword evidence="2" id="KW-0067">ATP-binding</keyword>
<sequence length="617" mass="68070">MWIESIKVEGGLLHGFDQRFSRKLNVLIGARGTGKSSVIELIRFCLGARSYTAGSEQHSTEHALGVLGDGKVTIVLSDGKQRFEVSRTAQDTEVEDGDRFEPPFVFSQAEIESIGLQSQSRLRLVDGFLPARPATPASATSSRIRSLTGEIRTLLAEIDNIDERTAELPKLQSTLATLKAQAKAQTSVHKEIEGFRKSLNELTPPLASARVRAESIERVVDSFTEWLEEVDAAVDRHPLFEPWPTQAGTADELADLRKRERTAYGRIRTGIEELNTIAEELRKKLAAAQSQKTGFENRARDVRQKIEEKQKGASAIDKQIGDITQRVSVLTSLVELRTQRTARITSLEEQREKLLAQNDAARQERTKDREKIAKQLNVDLGPAVRLTVLPYSQRLAYVSALNAALRGSGLRYAELADRIAETYSPVEIARLAEARDTDTIAKDLEITDERAARLCDALRGDAGGALFTTIVEDDIRIALMDGADYKEIDFLSMGQRCTVVLPVILRHLERMIVLDQPEDHLDNSFVVDTLVKGIATRSARAQTIVATHNPNIPVLGSADMVIHLESDGSRCFARSSGSTNKPAIVGAITTIMEGGREAFARRAEFYAKNLPHAATKS</sequence>
<keyword evidence="3" id="KW-1185">Reference proteome</keyword>
<feature type="coiled-coil region" evidence="1">
    <location>
        <begin position="271"/>
        <end position="305"/>
    </location>
</feature>
<dbReference type="GO" id="GO:0005524">
    <property type="term" value="F:ATP binding"/>
    <property type="evidence" value="ECO:0007669"/>
    <property type="project" value="UniProtKB-KW"/>
</dbReference>
<dbReference type="GO" id="GO:0006302">
    <property type="term" value="P:double-strand break repair"/>
    <property type="evidence" value="ECO:0007669"/>
    <property type="project" value="TreeGrafter"/>
</dbReference>
<dbReference type="PANTHER" id="PTHR32182:SF22">
    <property type="entry name" value="ATP-DEPENDENT ENDONUCLEASE, OLD FAMILY-RELATED"/>
    <property type="match status" value="1"/>
</dbReference>
<dbReference type="Proteomes" id="UP000324853">
    <property type="component" value="Unassembled WGS sequence"/>
</dbReference>
<dbReference type="RefSeq" id="WP_148752639.1">
    <property type="nucleotide sequence ID" value="NZ_VSSR01000030.1"/>
</dbReference>
<dbReference type="AlphaFoldDB" id="A0A5S4WNL8"/>
<gene>
    <name evidence="2" type="ORF">FXB38_19655</name>
</gene>
<accession>A0A5S4WNL8</accession>
<dbReference type="InterPro" id="IPR027417">
    <property type="entry name" value="P-loop_NTPase"/>
</dbReference>
<proteinExistence type="predicted"/>
<keyword evidence="1" id="KW-0175">Coiled coil</keyword>
<dbReference type="EMBL" id="VSSR01000030">
    <property type="protein sequence ID" value="TYL83142.1"/>
    <property type="molecule type" value="Genomic_DNA"/>
</dbReference>
<dbReference type="SUPFAM" id="SSF52540">
    <property type="entry name" value="P-loop containing nucleoside triphosphate hydrolases"/>
    <property type="match status" value="1"/>
</dbReference>
<keyword evidence="2" id="KW-0547">Nucleotide-binding</keyword>
<comment type="caution">
    <text evidence="2">The sequence shown here is derived from an EMBL/GenBank/DDBJ whole genome shotgun (WGS) entry which is preliminary data.</text>
</comment>
<evidence type="ECO:0000313" key="2">
    <source>
        <dbReference type="EMBL" id="TYL83142.1"/>
    </source>
</evidence>
<dbReference type="GO" id="GO:0000731">
    <property type="term" value="P:DNA synthesis involved in DNA repair"/>
    <property type="evidence" value="ECO:0007669"/>
    <property type="project" value="TreeGrafter"/>
</dbReference>
<feature type="coiled-coil region" evidence="1">
    <location>
        <begin position="344"/>
        <end position="371"/>
    </location>
</feature>
<dbReference type="PANTHER" id="PTHR32182">
    <property type="entry name" value="DNA REPLICATION AND REPAIR PROTEIN RECF"/>
    <property type="match status" value="1"/>
</dbReference>
<dbReference type="Gene3D" id="3.40.50.300">
    <property type="entry name" value="P-loop containing nucleotide triphosphate hydrolases"/>
    <property type="match status" value="2"/>
</dbReference>
<evidence type="ECO:0000256" key="1">
    <source>
        <dbReference type="SAM" id="Coils"/>
    </source>
</evidence>